<feature type="binding site" evidence="6">
    <location>
        <position position="81"/>
    </location>
    <ligand>
        <name>substrate</name>
    </ligand>
</feature>
<evidence type="ECO:0000256" key="6">
    <source>
        <dbReference type="PIRSR" id="PIRSR001220-2"/>
    </source>
</evidence>
<name>A0A0R1P0N3_LIMMU</name>
<proteinExistence type="inferred from homology"/>
<protein>
    <recommendedName>
        <fullName evidence="2">asparaginase</fullName>
        <ecNumber evidence="2">3.5.1.1</ecNumber>
    </recommendedName>
</protein>
<evidence type="ECO:0000256" key="7">
    <source>
        <dbReference type="PROSITE-ProRule" id="PRU10099"/>
    </source>
</evidence>
<dbReference type="EMBL" id="AZEQ01000009">
    <property type="protein sequence ID" value="KRL25807.1"/>
    <property type="molecule type" value="Genomic_DNA"/>
</dbReference>
<dbReference type="Pfam" id="PF17763">
    <property type="entry name" value="Asparaginase_C"/>
    <property type="match status" value="1"/>
</dbReference>
<dbReference type="InterPro" id="IPR037152">
    <property type="entry name" value="L-asparaginase_N_sf"/>
</dbReference>
<dbReference type="PROSITE" id="PS00144">
    <property type="entry name" value="ASN_GLN_ASE_1"/>
    <property type="match status" value="1"/>
</dbReference>
<keyword evidence="3" id="KW-0378">Hydrolase</keyword>
<dbReference type="Proteomes" id="UP000050901">
    <property type="component" value="Unassembled WGS sequence"/>
</dbReference>
<dbReference type="PIRSF" id="PIRSF500176">
    <property type="entry name" value="L_ASNase"/>
    <property type="match status" value="1"/>
</dbReference>
<comment type="catalytic activity">
    <reaction evidence="4">
        <text>L-asparagine + H2O = L-aspartate + NH4(+)</text>
        <dbReference type="Rhea" id="RHEA:21016"/>
        <dbReference type="ChEBI" id="CHEBI:15377"/>
        <dbReference type="ChEBI" id="CHEBI:28938"/>
        <dbReference type="ChEBI" id="CHEBI:29991"/>
        <dbReference type="ChEBI" id="CHEBI:58048"/>
        <dbReference type="EC" id="3.5.1.1"/>
    </reaction>
</comment>
<comment type="caution">
    <text evidence="12">The sequence shown here is derived from an EMBL/GenBank/DDBJ whole genome shotgun (WGS) entry which is preliminary data.</text>
</comment>
<evidence type="ECO:0000256" key="5">
    <source>
        <dbReference type="PIRSR" id="PIRSR001220-1"/>
    </source>
</evidence>
<evidence type="ECO:0000256" key="2">
    <source>
        <dbReference type="ARBA" id="ARBA00012920"/>
    </source>
</evidence>
<sequence>MSAFNFHGFLVSLKPLIKQGCEILKNIVIIATGGTIAGSGEAGRTTEYRAGTVAVADILKSVPQLGKLANIEMISLMSVDSNEMDEQKWLQLREVINQQAARDDVDGIVVTHGTDTIEETAYFLNLTVNTAKPVVLTGAMRPATATSADGPFNIYQAVALAADDQTYDCGVVCLFSSTIYSARDIAKINNYKIDAFSSLNDHAALGYMRDAEVFITSRPVSKHTIHSKFSQLEYSALPKVGVAVYYAGAPAEVLERLGQDCDGLVVIGTGSGNYSQAWRQKLDALAERGVVVVRSSRVSNSIVFDEPIFDPHDHFIGVNTLTSYKARILLMLCLTQTNDIAAIRQTFFKY</sequence>
<dbReference type="SMART" id="SM00870">
    <property type="entry name" value="Asparaginase"/>
    <property type="match status" value="1"/>
</dbReference>
<dbReference type="InterPro" id="IPR020827">
    <property type="entry name" value="Asparaginase/glutaminase_AS1"/>
</dbReference>
<feature type="active site" evidence="8">
    <location>
        <position position="114"/>
    </location>
</feature>
<dbReference type="SUPFAM" id="SSF53774">
    <property type="entry name" value="Glutaminase/Asparaginase"/>
    <property type="match status" value="1"/>
</dbReference>
<organism evidence="12 13">
    <name type="scientific">Limosilactobacillus mucosae DSM 13345</name>
    <dbReference type="NCBI Taxonomy" id="1423771"/>
    <lineage>
        <taxon>Bacteria</taxon>
        <taxon>Bacillati</taxon>
        <taxon>Bacillota</taxon>
        <taxon>Bacilli</taxon>
        <taxon>Lactobacillales</taxon>
        <taxon>Lactobacillaceae</taxon>
        <taxon>Limosilactobacillus</taxon>
    </lineage>
</organism>
<dbReference type="PANTHER" id="PTHR11707:SF28">
    <property type="entry name" value="60 KDA LYSOPHOSPHOLIPASE"/>
    <property type="match status" value="1"/>
</dbReference>
<evidence type="ECO:0000259" key="11">
    <source>
        <dbReference type="Pfam" id="PF17763"/>
    </source>
</evidence>
<gene>
    <name evidence="12" type="ORF">FC47_GL002065</name>
</gene>
<dbReference type="InterPro" id="IPR027473">
    <property type="entry name" value="L-asparaginase_C"/>
</dbReference>
<dbReference type="Pfam" id="PF00710">
    <property type="entry name" value="Asparaginase"/>
    <property type="match status" value="1"/>
</dbReference>
<evidence type="ECO:0000259" key="10">
    <source>
        <dbReference type="Pfam" id="PF00710"/>
    </source>
</evidence>
<feature type="domain" description="L-asparaginase N-terminal" evidence="10">
    <location>
        <begin position="26"/>
        <end position="219"/>
    </location>
</feature>
<dbReference type="AlphaFoldDB" id="A0A0R1P0N3"/>
<feature type="active site" description="O-isoaspartyl threonine intermediate" evidence="5">
    <location>
        <position position="35"/>
    </location>
</feature>
<dbReference type="InterPro" id="IPR027474">
    <property type="entry name" value="L-asparaginase_N"/>
</dbReference>
<dbReference type="Gene3D" id="3.40.50.40">
    <property type="match status" value="1"/>
</dbReference>
<dbReference type="PROSITE" id="PS00917">
    <property type="entry name" value="ASN_GLN_ASE_2"/>
    <property type="match status" value="1"/>
</dbReference>
<dbReference type="PATRIC" id="fig|1423771.3.peg.2145"/>
<dbReference type="SFLD" id="SFLDS00057">
    <property type="entry name" value="Glutaminase/Asparaginase"/>
    <property type="match status" value="1"/>
</dbReference>
<feature type="domain" description="Asparaginase/glutaminase C-terminal" evidence="11">
    <location>
        <begin position="239"/>
        <end position="347"/>
    </location>
</feature>
<dbReference type="PIRSF" id="PIRSF001220">
    <property type="entry name" value="L-ASNase_gatD"/>
    <property type="match status" value="1"/>
</dbReference>
<dbReference type="PROSITE" id="PS51732">
    <property type="entry name" value="ASN_GLN_ASE_3"/>
    <property type="match status" value="1"/>
</dbReference>
<dbReference type="PRINTS" id="PR00139">
    <property type="entry name" value="ASNGLNASE"/>
</dbReference>
<evidence type="ECO:0000256" key="4">
    <source>
        <dbReference type="ARBA" id="ARBA00049366"/>
    </source>
</evidence>
<comment type="similarity">
    <text evidence="1 9">Belongs to the asparaginase 1 family.</text>
</comment>
<evidence type="ECO:0000256" key="3">
    <source>
        <dbReference type="ARBA" id="ARBA00022801"/>
    </source>
</evidence>
<evidence type="ECO:0000313" key="13">
    <source>
        <dbReference type="Proteomes" id="UP000050901"/>
    </source>
</evidence>
<dbReference type="PANTHER" id="PTHR11707">
    <property type="entry name" value="L-ASPARAGINASE"/>
    <property type="match status" value="1"/>
</dbReference>
<evidence type="ECO:0000256" key="9">
    <source>
        <dbReference type="RuleBase" id="RU004456"/>
    </source>
</evidence>
<dbReference type="FunFam" id="3.40.50.1170:FF:000001">
    <property type="entry name" value="L-asparaginase 2"/>
    <property type="match status" value="1"/>
</dbReference>
<evidence type="ECO:0000313" key="12">
    <source>
        <dbReference type="EMBL" id="KRL25807.1"/>
    </source>
</evidence>
<dbReference type="InterPro" id="IPR027475">
    <property type="entry name" value="Asparaginase/glutaminase_AS2"/>
</dbReference>
<dbReference type="InterPro" id="IPR004550">
    <property type="entry name" value="AsnASE_II"/>
</dbReference>
<dbReference type="InterPro" id="IPR036152">
    <property type="entry name" value="Asp/glu_Ase-like_sf"/>
</dbReference>
<dbReference type="Gene3D" id="3.40.50.1170">
    <property type="entry name" value="L-asparaginase, N-terminal domain"/>
    <property type="match status" value="1"/>
</dbReference>
<dbReference type="NCBIfam" id="TIGR00520">
    <property type="entry name" value="asnASE_II"/>
    <property type="match status" value="1"/>
</dbReference>
<evidence type="ECO:0000256" key="8">
    <source>
        <dbReference type="PROSITE-ProRule" id="PRU10100"/>
    </source>
</evidence>
<dbReference type="EC" id="3.5.1.1" evidence="2"/>
<dbReference type="CDD" id="cd08964">
    <property type="entry name" value="L-asparaginase_II"/>
    <property type="match status" value="1"/>
</dbReference>
<accession>A0A0R1P0N3</accession>
<feature type="active site" evidence="7">
    <location>
        <position position="35"/>
    </location>
</feature>
<reference evidence="12 13" key="1">
    <citation type="journal article" date="2015" name="Genome Announc.">
        <title>Expanding the biotechnology potential of lactobacilli through comparative genomics of 213 strains and associated genera.</title>
        <authorList>
            <person name="Sun Z."/>
            <person name="Harris H.M."/>
            <person name="McCann A."/>
            <person name="Guo C."/>
            <person name="Argimon S."/>
            <person name="Zhang W."/>
            <person name="Yang X."/>
            <person name="Jeffery I.B."/>
            <person name="Cooney J.C."/>
            <person name="Kagawa T.F."/>
            <person name="Liu W."/>
            <person name="Song Y."/>
            <person name="Salvetti E."/>
            <person name="Wrobel A."/>
            <person name="Rasinkangas P."/>
            <person name="Parkhill J."/>
            <person name="Rea M.C."/>
            <person name="O'Sullivan O."/>
            <person name="Ritari J."/>
            <person name="Douillard F.P."/>
            <person name="Paul Ross R."/>
            <person name="Yang R."/>
            <person name="Briner A.E."/>
            <person name="Felis G.E."/>
            <person name="de Vos W.M."/>
            <person name="Barrangou R."/>
            <person name="Klaenhammer T.R."/>
            <person name="Caufield P.W."/>
            <person name="Cui Y."/>
            <person name="Zhang H."/>
            <person name="O'Toole P.W."/>
        </authorList>
    </citation>
    <scope>NUCLEOTIDE SEQUENCE [LARGE SCALE GENOMIC DNA]</scope>
    <source>
        <strain evidence="12 13">DSM 13345</strain>
    </source>
</reference>
<dbReference type="GO" id="GO:0004067">
    <property type="term" value="F:asparaginase activity"/>
    <property type="evidence" value="ECO:0007669"/>
    <property type="project" value="UniProtKB-UniRule"/>
</dbReference>
<dbReference type="InterPro" id="IPR040919">
    <property type="entry name" value="Asparaginase_C"/>
</dbReference>
<dbReference type="InterPro" id="IPR006034">
    <property type="entry name" value="Asparaginase/glutaminase-like"/>
</dbReference>
<dbReference type="GO" id="GO:0006528">
    <property type="term" value="P:asparagine metabolic process"/>
    <property type="evidence" value="ECO:0007669"/>
    <property type="project" value="InterPro"/>
</dbReference>
<feature type="binding site" evidence="6">
    <location>
        <begin position="114"/>
        <end position="115"/>
    </location>
    <ligand>
        <name>substrate</name>
    </ligand>
</feature>
<evidence type="ECO:0000256" key="1">
    <source>
        <dbReference type="ARBA" id="ARBA00010518"/>
    </source>
</evidence>